<dbReference type="Gene3D" id="3.20.20.30">
    <property type="entry name" value="Luciferase-like domain"/>
    <property type="match status" value="1"/>
</dbReference>
<dbReference type="PANTHER" id="PTHR30011">
    <property type="entry name" value="ALKANESULFONATE MONOOXYGENASE-RELATED"/>
    <property type="match status" value="1"/>
</dbReference>
<evidence type="ECO:0000256" key="4">
    <source>
        <dbReference type="ARBA" id="ARBA00023033"/>
    </source>
</evidence>
<reference evidence="8 9" key="1">
    <citation type="submission" date="2021-01" db="EMBL/GenBank/DDBJ databases">
        <title>Whole genome shotgun sequence of Planotetraspora mira NBRC 15435.</title>
        <authorList>
            <person name="Komaki H."/>
            <person name="Tamura T."/>
        </authorList>
    </citation>
    <scope>NUCLEOTIDE SEQUENCE [LARGE SCALE GENOMIC DNA]</scope>
    <source>
        <strain evidence="8 9">NBRC 15435</strain>
    </source>
</reference>
<keyword evidence="4" id="KW-0503">Monooxygenase</keyword>
<dbReference type="InterPro" id="IPR016215">
    <property type="entry name" value="NTA_MOA"/>
</dbReference>
<dbReference type="PIRSF" id="PIRSF000337">
    <property type="entry name" value="NTA_MOA"/>
    <property type="match status" value="1"/>
</dbReference>
<dbReference type="Proteomes" id="UP000650628">
    <property type="component" value="Unassembled WGS sequence"/>
</dbReference>
<feature type="binding site" evidence="6">
    <location>
        <position position="164"/>
    </location>
    <ligand>
        <name>FMN</name>
        <dbReference type="ChEBI" id="CHEBI:58210"/>
    </ligand>
</feature>
<accession>A0A8J3X8N4</accession>
<dbReference type="InterPro" id="IPR011251">
    <property type="entry name" value="Luciferase-like_dom"/>
</dbReference>
<dbReference type="AlphaFoldDB" id="A0A8J3X8N4"/>
<dbReference type="CDD" id="cd01095">
    <property type="entry name" value="Nitrilotriacetate_monoxgenase"/>
    <property type="match status" value="1"/>
</dbReference>
<organism evidence="8 9">
    <name type="scientific">Planotetraspora mira</name>
    <dbReference type="NCBI Taxonomy" id="58121"/>
    <lineage>
        <taxon>Bacteria</taxon>
        <taxon>Bacillati</taxon>
        <taxon>Actinomycetota</taxon>
        <taxon>Actinomycetes</taxon>
        <taxon>Streptosporangiales</taxon>
        <taxon>Streptosporangiaceae</taxon>
        <taxon>Planotetraspora</taxon>
    </lineage>
</organism>
<evidence type="ECO:0000313" key="8">
    <source>
        <dbReference type="EMBL" id="GII31970.1"/>
    </source>
</evidence>
<evidence type="ECO:0000256" key="2">
    <source>
        <dbReference type="ARBA" id="ARBA00022643"/>
    </source>
</evidence>
<protein>
    <submittedName>
        <fullName evidence="8">N5,N10-methylene tetrahydromethanopterin reductase</fullName>
    </submittedName>
</protein>
<proteinExistence type="inferred from homology"/>
<keyword evidence="3" id="KW-0560">Oxidoreductase</keyword>
<dbReference type="GO" id="GO:0016705">
    <property type="term" value="F:oxidoreductase activity, acting on paired donors, with incorporation or reduction of molecular oxygen"/>
    <property type="evidence" value="ECO:0007669"/>
    <property type="project" value="InterPro"/>
</dbReference>
<dbReference type="PANTHER" id="PTHR30011:SF16">
    <property type="entry name" value="C2H2 FINGER DOMAIN TRANSCRIPTION FACTOR (EUROFUNG)-RELATED"/>
    <property type="match status" value="1"/>
</dbReference>
<comment type="similarity">
    <text evidence="5">Belongs to the NtaA/SnaA/DszA monooxygenase family.</text>
</comment>
<feature type="domain" description="Luciferase-like" evidence="7">
    <location>
        <begin position="31"/>
        <end position="395"/>
    </location>
</feature>
<evidence type="ECO:0000256" key="1">
    <source>
        <dbReference type="ARBA" id="ARBA00022630"/>
    </source>
</evidence>
<sequence>MNVTDIERRIIHFNLFEMNCVGHIQHGLWTHPDNNRHRYTDIDYWTGLATLLERGLFDAVFLADVVGLYDRYQGGPGTAIREAVQVPANDPLLVVPAMAAVTRHLGFAVTFSTTYEPPFAHARRMSTLDHLTKGRVAWNVVTSYLRGAARNFGLDDEIEHDLRYEIAEEYLEVLYKLWEGSWEDDAVVRDRERRIYTDPEKVHPIDHHGKHFRVAGPHLSEPSPQRTPVIYQAGNSDRGKDFAARHAEAIFAGAPSIEALREEIADIKRRAAAFGRDPDHVKVFPGASVIVARTQEEADAKVADLQRHISPQGFLAQRGSGIDLAAYDPDDTIDDIVARGGDFTERAIRPLVGRGLRVRDVLDSVGRIGQGGPFFVAGTPERVADEIERWADETGAAGFNLMQYLSPGTAEDFIELVVPELQRRGRYRTSYDDSTLRERLLGPGIHRLPDNHPGAAFRIADRGPGGAAEPGTAQAES</sequence>
<keyword evidence="1 6" id="KW-0285">Flavoprotein</keyword>
<evidence type="ECO:0000313" key="9">
    <source>
        <dbReference type="Proteomes" id="UP000650628"/>
    </source>
</evidence>
<feature type="binding site" evidence="6">
    <location>
        <position position="160"/>
    </location>
    <ligand>
        <name>FMN</name>
        <dbReference type="ChEBI" id="CHEBI:58210"/>
    </ligand>
</feature>
<name>A0A8J3X8N4_9ACTN</name>
<dbReference type="Pfam" id="PF00296">
    <property type="entry name" value="Bac_luciferase"/>
    <property type="match status" value="1"/>
</dbReference>
<gene>
    <name evidence="8" type="ORF">Pmi06nite_54120</name>
</gene>
<dbReference type="InterPro" id="IPR036661">
    <property type="entry name" value="Luciferase-like_sf"/>
</dbReference>
<evidence type="ECO:0000259" key="7">
    <source>
        <dbReference type="Pfam" id="PF00296"/>
    </source>
</evidence>
<dbReference type="SUPFAM" id="SSF51679">
    <property type="entry name" value="Bacterial luciferase-like"/>
    <property type="match status" value="1"/>
</dbReference>
<evidence type="ECO:0000256" key="6">
    <source>
        <dbReference type="PIRSR" id="PIRSR000337-1"/>
    </source>
</evidence>
<feature type="binding site" evidence="6">
    <location>
        <position position="110"/>
    </location>
    <ligand>
        <name>FMN</name>
        <dbReference type="ChEBI" id="CHEBI:58210"/>
    </ligand>
</feature>
<dbReference type="EMBL" id="BOOO01000031">
    <property type="protein sequence ID" value="GII31970.1"/>
    <property type="molecule type" value="Genomic_DNA"/>
</dbReference>
<dbReference type="InterPro" id="IPR051260">
    <property type="entry name" value="Diverse_substr_monoxygenases"/>
</dbReference>
<dbReference type="GO" id="GO:0004497">
    <property type="term" value="F:monooxygenase activity"/>
    <property type="evidence" value="ECO:0007669"/>
    <property type="project" value="UniProtKB-KW"/>
</dbReference>
<evidence type="ECO:0000256" key="5">
    <source>
        <dbReference type="ARBA" id="ARBA00033748"/>
    </source>
</evidence>
<feature type="binding site" evidence="6">
    <location>
        <position position="64"/>
    </location>
    <ligand>
        <name>FMN</name>
        <dbReference type="ChEBI" id="CHEBI:58210"/>
    </ligand>
</feature>
<feature type="binding site" evidence="6">
    <location>
        <position position="236"/>
    </location>
    <ligand>
        <name>FMN</name>
        <dbReference type="ChEBI" id="CHEBI:58210"/>
    </ligand>
</feature>
<keyword evidence="9" id="KW-1185">Reference proteome</keyword>
<dbReference type="NCBIfam" id="TIGR03860">
    <property type="entry name" value="FMN_nitrolo"/>
    <property type="match status" value="1"/>
</dbReference>
<evidence type="ECO:0000256" key="3">
    <source>
        <dbReference type="ARBA" id="ARBA00023002"/>
    </source>
</evidence>
<comment type="caution">
    <text evidence="8">The sequence shown here is derived from an EMBL/GenBank/DDBJ whole genome shotgun (WGS) entry which is preliminary data.</text>
</comment>
<keyword evidence="2 6" id="KW-0288">FMN</keyword>